<dbReference type="AlphaFoldDB" id="D5V0P8"/>
<gene>
    <name evidence="5" type="ordered locus">Arnit_2208</name>
</gene>
<dbReference type="PRINTS" id="PR00032">
    <property type="entry name" value="HTHARAC"/>
</dbReference>
<dbReference type="InterPro" id="IPR009057">
    <property type="entry name" value="Homeodomain-like_sf"/>
</dbReference>
<dbReference type="OrthoDB" id="9802263at2"/>
<dbReference type="eggNOG" id="COG2207">
    <property type="taxonomic scope" value="Bacteria"/>
</dbReference>
<evidence type="ECO:0000259" key="4">
    <source>
        <dbReference type="PROSITE" id="PS01124"/>
    </source>
</evidence>
<evidence type="ECO:0000256" key="3">
    <source>
        <dbReference type="ARBA" id="ARBA00023163"/>
    </source>
</evidence>
<dbReference type="InterPro" id="IPR020449">
    <property type="entry name" value="Tscrpt_reg_AraC-type_HTH"/>
</dbReference>
<dbReference type="EMBL" id="CP001999">
    <property type="protein sequence ID" value="ADG93860.1"/>
    <property type="molecule type" value="Genomic_DNA"/>
</dbReference>
<name>D5V0P8_ARCNC</name>
<keyword evidence="3" id="KW-0804">Transcription</keyword>
<evidence type="ECO:0000313" key="5">
    <source>
        <dbReference type="EMBL" id="ADG93860.1"/>
    </source>
</evidence>
<organism evidence="5 6">
    <name type="scientific">Arcobacter nitrofigilis (strain ATCC 33309 / DSM 7299 / CCUG 15893 / LMG 7604 / NCTC 12251 / CI)</name>
    <name type="common">Campylobacter nitrofigilis</name>
    <dbReference type="NCBI Taxonomy" id="572480"/>
    <lineage>
        <taxon>Bacteria</taxon>
        <taxon>Pseudomonadati</taxon>
        <taxon>Campylobacterota</taxon>
        <taxon>Epsilonproteobacteria</taxon>
        <taxon>Campylobacterales</taxon>
        <taxon>Arcobacteraceae</taxon>
        <taxon>Arcobacter</taxon>
    </lineage>
</organism>
<dbReference type="KEGG" id="ant:Arnit_2208"/>
<dbReference type="InterPro" id="IPR018062">
    <property type="entry name" value="HTH_AraC-typ_CS"/>
</dbReference>
<dbReference type="PANTHER" id="PTHR47893:SF1">
    <property type="entry name" value="REGULATORY PROTEIN PCHR"/>
    <property type="match status" value="1"/>
</dbReference>
<dbReference type="InterPro" id="IPR018060">
    <property type="entry name" value="HTH_AraC"/>
</dbReference>
<proteinExistence type="predicted"/>
<feature type="domain" description="HTH araC/xylS-type" evidence="4">
    <location>
        <begin position="224"/>
        <end position="322"/>
    </location>
</feature>
<keyword evidence="1" id="KW-0805">Transcription regulation</keyword>
<dbReference type="RefSeq" id="WP_013136005.1">
    <property type="nucleotide sequence ID" value="NC_014166.1"/>
</dbReference>
<dbReference type="Pfam" id="PF12833">
    <property type="entry name" value="HTH_18"/>
    <property type="match status" value="1"/>
</dbReference>
<dbReference type="PANTHER" id="PTHR47893">
    <property type="entry name" value="REGULATORY PROTEIN PCHR"/>
    <property type="match status" value="1"/>
</dbReference>
<dbReference type="STRING" id="572480.Arnit_2208"/>
<keyword evidence="6" id="KW-1185">Reference proteome</keyword>
<dbReference type="PROSITE" id="PS01124">
    <property type="entry name" value="HTH_ARAC_FAMILY_2"/>
    <property type="match status" value="1"/>
</dbReference>
<dbReference type="GO" id="GO:0003700">
    <property type="term" value="F:DNA-binding transcription factor activity"/>
    <property type="evidence" value="ECO:0007669"/>
    <property type="project" value="InterPro"/>
</dbReference>
<dbReference type="Gene3D" id="1.10.10.60">
    <property type="entry name" value="Homeodomain-like"/>
    <property type="match status" value="2"/>
</dbReference>
<dbReference type="SMART" id="SM00342">
    <property type="entry name" value="HTH_ARAC"/>
    <property type="match status" value="1"/>
</dbReference>
<evidence type="ECO:0000256" key="2">
    <source>
        <dbReference type="ARBA" id="ARBA00023125"/>
    </source>
</evidence>
<dbReference type="PROSITE" id="PS00041">
    <property type="entry name" value="HTH_ARAC_FAMILY_1"/>
    <property type="match status" value="1"/>
</dbReference>
<dbReference type="GO" id="GO:0043565">
    <property type="term" value="F:sequence-specific DNA binding"/>
    <property type="evidence" value="ECO:0007669"/>
    <property type="project" value="InterPro"/>
</dbReference>
<reference evidence="5 6" key="1">
    <citation type="journal article" date="2010" name="Stand. Genomic Sci.">
        <title>Complete genome sequence of Arcobacter nitrofigilis type strain (CI).</title>
        <authorList>
            <person name="Pati A."/>
            <person name="Gronow S."/>
            <person name="Lapidus A."/>
            <person name="Copeland A."/>
            <person name="Glavina Del Rio T."/>
            <person name="Nolan M."/>
            <person name="Lucas S."/>
            <person name="Tice H."/>
            <person name="Cheng J.F."/>
            <person name="Han C."/>
            <person name="Chertkov O."/>
            <person name="Bruce D."/>
            <person name="Tapia R."/>
            <person name="Goodwin L."/>
            <person name="Pitluck S."/>
            <person name="Liolios K."/>
            <person name="Ivanova N."/>
            <person name="Mavromatis K."/>
            <person name="Chen A."/>
            <person name="Palaniappan K."/>
            <person name="Land M."/>
            <person name="Hauser L."/>
            <person name="Chang Y.J."/>
            <person name="Jeffries C.D."/>
            <person name="Detter J.C."/>
            <person name="Rohde M."/>
            <person name="Goker M."/>
            <person name="Bristow J."/>
            <person name="Eisen J.A."/>
            <person name="Markowitz V."/>
            <person name="Hugenholtz P."/>
            <person name="Klenk H.P."/>
            <person name="Kyrpides N.C."/>
        </authorList>
    </citation>
    <scope>NUCLEOTIDE SEQUENCE [LARGE SCALE GENOMIC DNA]</scope>
    <source>
        <strain evidence="6">ATCC 33309 / DSM 7299 / CCUG 15893 / LMG 7604 / NCTC 12251 / CI</strain>
    </source>
</reference>
<evidence type="ECO:0000256" key="1">
    <source>
        <dbReference type="ARBA" id="ARBA00023015"/>
    </source>
</evidence>
<protein>
    <submittedName>
        <fullName evidence="5">Transcriptional regulator, AraC family</fullName>
    </submittedName>
</protein>
<dbReference type="InterPro" id="IPR053142">
    <property type="entry name" value="PchR_regulatory_protein"/>
</dbReference>
<dbReference type="SUPFAM" id="SSF46689">
    <property type="entry name" value="Homeodomain-like"/>
    <property type="match status" value="1"/>
</dbReference>
<accession>D5V0P8</accession>
<evidence type="ECO:0000313" key="6">
    <source>
        <dbReference type="Proteomes" id="UP000000939"/>
    </source>
</evidence>
<dbReference type="Proteomes" id="UP000000939">
    <property type="component" value="Chromosome"/>
</dbReference>
<dbReference type="HOGENOM" id="CLU_052345_4_3_7"/>
<sequence length="328" mass="38811">MSIILQRKEYLEKVEKIYPLDTPQKKSANFNNKIFKKTSFYHYRMGLGISYLFFNSSFEKNITMESKHEANDISFITFNQSIHPIKLQDFSKKNDYIFKPKHYTIGKINENFQSYNTYSSNKEYCTHYIFFENKIFQDLLKEDLTQKSLYEVDGFKIMEEMITNEKQKLILNELPTLFSLEGKLQELYLESKIIDLIYITLNDIKNLSLKESFELNSKDIECLYKAKEILTKNISNPPSLKMLAHQSAINEFKLKKGFKKLFGNTVFGFLQEYRLNEAKKILLNNEININEVSSLVGYKNVSHFSKIFKEYFGVNPIQIKKNQKKVYI</sequence>
<keyword evidence="2" id="KW-0238">DNA-binding</keyword>